<dbReference type="OrthoDB" id="5935at2157"/>
<dbReference type="Proteomes" id="UP000251717">
    <property type="component" value="Unassembled WGS sequence"/>
</dbReference>
<proteinExistence type="inferred from homology"/>
<dbReference type="InterPro" id="IPR017919">
    <property type="entry name" value="TFIIE/TFIIEa_HTH"/>
</dbReference>
<dbReference type="InterPro" id="IPR036388">
    <property type="entry name" value="WH-like_DNA-bd_sf"/>
</dbReference>
<dbReference type="Gene3D" id="1.10.10.10">
    <property type="entry name" value="Winged helix-like DNA-binding domain superfamily/Winged helix DNA-binding domain"/>
    <property type="match status" value="1"/>
</dbReference>
<accession>A0A315XKP6</accession>
<dbReference type="InterPro" id="IPR024550">
    <property type="entry name" value="TFIIEa/SarR/Rpc3_HTH_dom"/>
</dbReference>
<dbReference type="AlphaFoldDB" id="A0A315XKP6"/>
<comment type="similarity">
    <text evidence="4">Belongs to the TFE family.</text>
</comment>
<dbReference type="PANTHER" id="PTHR13097">
    <property type="entry name" value="TRANSCRIPTION INITIATION FACTOR IIE, ALPHA SUBUNIT"/>
    <property type="match status" value="1"/>
</dbReference>
<name>A0A315XKP6_9EURY</name>
<dbReference type="PANTHER" id="PTHR13097:SF7">
    <property type="entry name" value="GENERAL TRANSCRIPTION FACTOR IIE SUBUNIT 1"/>
    <property type="match status" value="1"/>
</dbReference>
<evidence type="ECO:0000313" key="7">
    <source>
        <dbReference type="EMBL" id="PWB85614.1"/>
    </source>
</evidence>
<dbReference type="SUPFAM" id="SSF46785">
    <property type="entry name" value="Winged helix' DNA-binding domain"/>
    <property type="match status" value="1"/>
</dbReference>
<dbReference type="GO" id="GO:0003677">
    <property type="term" value="F:DNA binding"/>
    <property type="evidence" value="ECO:0007669"/>
    <property type="project" value="UniProtKB-KW"/>
</dbReference>
<dbReference type="InterPro" id="IPR002853">
    <property type="entry name" value="TFIIE_asu"/>
</dbReference>
<evidence type="ECO:0000313" key="8">
    <source>
        <dbReference type="Proteomes" id="UP000251717"/>
    </source>
</evidence>
<evidence type="ECO:0000256" key="1">
    <source>
        <dbReference type="ARBA" id="ARBA00023015"/>
    </source>
</evidence>
<keyword evidence="7" id="KW-0396">Initiation factor</keyword>
<dbReference type="NCBIfam" id="TIGR00373">
    <property type="entry name" value="transcription factor E"/>
    <property type="match status" value="1"/>
</dbReference>
<keyword evidence="2 4" id="KW-0238">DNA-binding</keyword>
<keyword evidence="3 4" id="KW-0804">Transcription</keyword>
<keyword evidence="1 4" id="KW-0805">Transcription regulation</keyword>
<evidence type="ECO:0000256" key="2">
    <source>
        <dbReference type="ARBA" id="ARBA00023125"/>
    </source>
</evidence>
<evidence type="ECO:0000256" key="3">
    <source>
        <dbReference type="ARBA" id="ARBA00023163"/>
    </source>
</evidence>
<dbReference type="SMART" id="SM00531">
    <property type="entry name" value="TFIIE"/>
    <property type="match status" value="1"/>
</dbReference>
<dbReference type="PROSITE" id="PS51344">
    <property type="entry name" value="HTH_TFE_IIE"/>
    <property type="match status" value="1"/>
</dbReference>
<organism evidence="7 8">
    <name type="scientific">Methanobrevibacter thaueri</name>
    <dbReference type="NCBI Taxonomy" id="190975"/>
    <lineage>
        <taxon>Archaea</taxon>
        <taxon>Methanobacteriati</taxon>
        <taxon>Methanobacteriota</taxon>
        <taxon>Methanomada group</taxon>
        <taxon>Methanobacteria</taxon>
        <taxon>Methanobacteriales</taxon>
        <taxon>Methanobacteriaceae</taxon>
        <taxon>Methanobrevibacter</taxon>
    </lineage>
</organism>
<keyword evidence="7" id="KW-0648">Protein biosynthesis</keyword>
<dbReference type="InterPro" id="IPR016481">
    <property type="entry name" value="TF_E_archaea"/>
</dbReference>
<comment type="caution">
    <text evidence="7">The sequence shown here is derived from an EMBL/GenBank/DDBJ whole genome shotgun (WGS) entry which is preliminary data.</text>
</comment>
<dbReference type="NCBIfam" id="NF004910">
    <property type="entry name" value="PRK06266.1"/>
    <property type="match status" value="1"/>
</dbReference>
<comment type="domain">
    <text evidence="4">The winged helix domain is involved in binding to DNA in the preinitiation complex.</text>
</comment>
<evidence type="ECO:0000256" key="4">
    <source>
        <dbReference type="HAMAP-Rule" id="MF_01909"/>
    </source>
</evidence>
<sequence>MINNPLVKKSLSQIVEKEHEDNLKKRYREYYGGETPEGIDNLIRALELPQEDIQFIADNIRETVEETIIPIINALDEGIETDEEIAEKTGIKLNIVRKILYKLYDLKIANYKRSKDPETQWFTYSWKFDKEELINQINKESESELKALNDRLAYEENNMFFICPEGHVRYNFDEASDEEFLCVCGEELQFQDNSDMIDQLKENIKMVESDLDSFNKSIE</sequence>
<dbReference type="GO" id="GO:0003743">
    <property type="term" value="F:translation initiation factor activity"/>
    <property type="evidence" value="ECO:0007669"/>
    <property type="project" value="UniProtKB-KW"/>
</dbReference>
<comment type="function">
    <text evidence="4">Transcription factor that plays a role in the activation of archaeal genes transcribed by RNA polymerase. Facilitates transcription initiation by enhancing TATA-box recognition by TATA-box-binding protein (Tbp), and transcription factor B (Tfb) and RNA polymerase recruitment. Not absolutely required for transcription in vitro, but particularly important in cases where Tbp or Tfb function is not optimal. It dynamically alters the nucleic acid-binding properties of RNA polymerases by stabilizing the initiation complex and destabilizing elongation complexes. Seems to translocate with the RNA polymerase following initiation and acts by binding to the non template strand of the transcription bubble in elongation complexes.</text>
</comment>
<evidence type="ECO:0000256" key="5">
    <source>
        <dbReference type="NCBIfam" id="TIGR00373"/>
    </source>
</evidence>
<evidence type="ECO:0000259" key="6">
    <source>
        <dbReference type="PROSITE" id="PS51344"/>
    </source>
</evidence>
<feature type="domain" description="HTH TFE/IIEalpha-type" evidence="6">
    <location>
        <begin position="49"/>
        <end position="134"/>
    </location>
</feature>
<protein>
    <recommendedName>
        <fullName evidence="4 5">Transcription factor E</fullName>
        <shortName evidence="4">TFE</shortName>
    </recommendedName>
    <alternativeName>
        <fullName evidence="4">TFIIE subunit alpha homolog</fullName>
    </alternativeName>
    <alternativeName>
        <fullName evidence="4">Transcription initiation factor TFIIE</fullName>
    </alternativeName>
</protein>
<reference evidence="7 8" key="1">
    <citation type="submission" date="2017-03" db="EMBL/GenBank/DDBJ databases">
        <title>Genome sequence of Methanobrevibacter thaueri.</title>
        <authorList>
            <person name="Poehlein A."/>
            <person name="Seedorf H."/>
            <person name="Daniel R."/>
        </authorList>
    </citation>
    <scope>NUCLEOTIDE SEQUENCE [LARGE SCALE GENOMIC DNA]</scope>
    <source>
        <strain evidence="7 8">DSM 11995</strain>
    </source>
</reference>
<dbReference type="GO" id="GO:0006367">
    <property type="term" value="P:transcription initiation at RNA polymerase II promoter"/>
    <property type="evidence" value="ECO:0007669"/>
    <property type="project" value="InterPro"/>
</dbReference>
<dbReference type="InterPro" id="IPR036390">
    <property type="entry name" value="WH_DNA-bd_sf"/>
</dbReference>
<dbReference type="HAMAP" id="MF_01909">
    <property type="entry name" value="TFE_arch"/>
    <property type="match status" value="1"/>
</dbReference>
<comment type="subunit">
    <text evidence="4">Monomer. Interaction with RNA polymerase subunits RpoF and RpoE is necessary for Tfe stimulatory transcription activity. Able to interact with Tbp and RNA polymerase in the absence of DNA promoter. Interacts both with the preinitiation and elongation complexes.</text>
</comment>
<dbReference type="InterPro" id="IPR039997">
    <property type="entry name" value="TFE"/>
</dbReference>
<gene>
    <name evidence="4" type="primary">tfe</name>
    <name evidence="7" type="ORF">MBBTH_16510</name>
</gene>
<dbReference type="GO" id="GO:0006355">
    <property type="term" value="P:regulation of DNA-templated transcription"/>
    <property type="evidence" value="ECO:0007669"/>
    <property type="project" value="UniProtKB-UniRule"/>
</dbReference>
<dbReference type="EMBL" id="MZGS01000026">
    <property type="protein sequence ID" value="PWB85614.1"/>
    <property type="molecule type" value="Genomic_DNA"/>
</dbReference>
<keyword evidence="8" id="KW-1185">Reference proteome</keyword>
<dbReference type="Pfam" id="PF02002">
    <property type="entry name" value="TFIIE_alpha"/>
    <property type="match status" value="1"/>
</dbReference>